<dbReference type="HOGENOM" id="CLU_009834_7_4_9"/>
<dbReference type="EMBL" id="CP003065">
    <property type="protein sequence ID" value="AEV68305.1"/>
    <property type="molecule type" value="Genomic_DNA"/>
</dbReference>
<reference evidence="3 4" key="2">
    <citation type="journal article" date="2012" name="Stand. Genomic Sci.">
        <title>Complete Genome Sequence of Clostridium clariflavum DSM 19732.</title>
        <authorList>
            <person name="Izquierdo J.A."/>
            <person name="Goodwin L."/>
            <person name="Davenport K.W."/>
            <person name="Teshima H."/>
            <person name="Bruce D."/>
            <person name="Detter C."/>
            <person name="Tapia R."/>
            <person name="Han S."/>
            <person name="Land M."/>
            <person name="Hauser L."/>
            <person name="Jeffries C.D."/>
            <person name="Han J."/>
            <person name="Pitluck S."/>
            <person name="Nolan M."/>
            <person name="Chen A."/>
            <person name="Huntemann M."/>
            <person name="Mavromatis K."/>
            <person name="Mikhailova N."/>
            <person name="Liolios K."/>
            <person name="Woyke T."/>
            <person name="Lynd L.R."/>
        </authorList>
    </citation>
    <scope>NUCLEOTIDE SEQUENCE [LARGE SCALE GENOMIC DNA]</scope>
    <source>
        <strain evidence="4">DSM 19732 / NBRC 101661 / EBR45</strain>
    </source>
</reference>
<dbReference type="SUPFAM" id="SSF52096">
    <property type="entry name" value="ClpP/crotonase"/>
    <property type="match status" value="1"/>
</dbReference>
<dbReference type="PROSITE" id="PS00166">
    <property type="entry name" value="ENOYL_COA_HYDRATASE"/>
    <property type="match status" value="1"/>
</dbReference>
<dbReference type="PANTHER" id="PTHR43802">
    <property type="entry name" value="ENOYL-COA HYDRATASE"/>
    <property type="match status" value="1"/>
</dbReference>
<dbReference type="Proteomes" id="UP000005435">
    <property type="component" value="Chromosome"/>
</dbReference>
<dbReference type="RefSeq" id="WP_014254894.1">
    <property type="nucleotide sequence ID" value="NC_016627.1"/>
</dbReference>
<name>G8LSK1_ACECE</name>
<dbReference type="PANTHER" id="PTHR43802:SF1">
    <property type="entry name" value="IP11341P-RELATED"/>
    <property type="match status" value="1"/>
</dbReference>
<dbReference type="CDD" id="cd06558">
    <property type="entry name" value="crotonase-like"/>
    <property type="match status" value="1"/>
</dbReference>
<evidence type="ECO:0000313" key="3">
    <source>
        <dbReference type="EMBL" id="AEV68305.1"/>
    </source>
</evidence>
<dbReference type="Pfam" id="PF00378">
    <property type="entry name" value="ECH_1"/>
    <property type="match status" value="1"/>
</dbReference>
<dbReference type="STRING" id="720554.Clocl_1688"/>
<comment type="similarity">
    <text evidence="1 2">Belongs to the enoyl-CoA hydratase/isomerase family.</text>
</comment>
<accession>G8LSK1</accession>
<gene>
    <name evidence="3" type="ordered locus">Clocl_1688</name>
</gene>
<dbReference type="AlphaFoldDB" id="G8LSK1"/>
<dbReference type="eggNOG" id="COG1024">
    <property type="taxonomic scope" value="Bacteria"/>
</dbReference>
<dbReference type="Gene3D" id="3.90.226.10">
    <property type="entry name" value="2-enoyl-CoA Hydratase, Chain A, domain 1"/>
    <property type="match status" value="1"/>
</dbReference>
<evidence type="ECO:0000313" key="4">
    <source>
        <dbReference type="Proteomes" id="UP000005435"/>
    </source>
</evidence>
<dbReference type="InterPro" id="IPR018376">
    <property type="entry name" value="Enoyl-CoA_hyd/isom_CS"/>
</dbReference>
<protein>
    <submittedName>
        <fullName evidence="3">Enoyl-CoA hydratase/carnithine racemase</fullName>
    </submittedName>
</protein>
<sequence length="249" mass="27796">MMEYSTIQYRQVKDGIGLITLNRPEKRNAINIQMRIEISDCLCELEQSSDINVVIFTGAGSSFSAGFDLNEFNNPSIFDELFESSSKYHRDIWKFSKPTIAAINGAAMGGGFDLATLCDIRICSDSATFGHPEVKFGAPPLYTPLRWIVKDGIARELCLTGRKIDAKEALRIGLVSEITNSSELLQRAIEIGETILEAPSDTIKYIKSYFISNTEKGFEESFLIEHDKAFQEILLPKAKNGFSQQNGMK</sequence>
<dbReference type="KEGG" id="ccl:Clocl_1688"/>
<keyword evidence="4" id="KW-1185">Reference proteome</keyword>
<dbReference type="GO" id="GO:0003824">
    <property type="term" value="F:catalytic activity"/>
    <property type="evidence" value="ECO:0007669"/>
    <property type="project" value="InterPro"/>
</dbReference>
<proteinExistence type="inferred from homology"/>
<reference evidence="4" key="1">
    <citation type="submission" date="2011-12" db="EMBL/GenBank/DDBJ databases">
        <title>Complete sequence of Clostridium clariflavum DSM 19732.</title>
        <authorList>
            <consortium name="US DOE Joint Genome Institute"/>
            <person name="Lucas S."/>
            <person name="Han J."/>
            <person name="Lapidus A."/>
            <person name="Cheng J.-F."/>
            <person name="Goodwin L."/>
            <person name="Pitluck S."/>
            <person name="Peters L."/>
            <person name="Teshima H."/>
            <person name="Detter J.C."/>
            <person name="Han C."/>
            <person name="Tapia R."/>
            <person name="Land M."/>
            <person name="Hauser L."/>
            <person name="Kyrpides N."/>
            <person name="Ivanova N."/>
            <person name="Pagani I."/>
            <person name="Kitzmiller T."/>
            <person name="Lynd L."/>
            <person name="Izquierdo J."/>
            <person name="Woyke T."/>
        </authorList>
    </citation>
    <scope>NUCLEOTIDE SEQUENCE [LARGE SCALE GENOMIC DNA]</scope>
    <source>
        <strain evidence="4">DSM 19732 / NBRC 101661 / EBR45</strain>
    </source>
</reference>
<evidence type="ECO:0000256" key="2">
    <source>
        <dbReference type="RuleBase" id="RU003707"/>
    </source>
</evidence>
<dbReference type="InterPro" id="IPR029045">
    <property type="entry name" value="ClpP/crotonase-like_dom_sf"/>
</dbReference>
<evidence type="ECO:0000256" key="1">
    <source>
        <dbReference type="ARBA" id="ARBA00005254"/>
    </source>
</evidence>
<organism evidence="3 4">
    <name type="scientific">Acetivibrio clariflavus (strain DSM 19732 / NBRC 101661 / EBR45)</name>
    <name type="common">Clostridium clariflavum</name>
    <dbReference type="NCBI Taxonomy" id="720554"/>
    <lineage>
        <taxon>Bacteria</taxon>
        <taxon>Bacillati</taxon>
        <taxon>Bacillota</taxon>
        <taxon>Clostridia</taxon>
        <taxon>Eubacteriales</taxon>
        <taxon>Oscillospiraceae</taxon>
        <taxon>Acetivibrio</taxon>
    </lineage>
</organism>
<dbReference type="InterPro" id="IPR001753">
    <property type="entry name" value="Enoyl-CoA_hydra/iso"/>
</dbReference>